<dbReference type="Proteomes" id="UP000244677">
    <property type="component" value="Chromosome"/>
</dbReference>
<dbReference type="InterPro" id="IPR036365">
    <property type="entry name" value="PGBD-like_sf"/>
</dbReference>
<keyword evidence="5 7" id="KW-0573">Peptidoglycan synthesis</keyword>
<keyword evidence="4 7" id="KW-0133">Cell shape</keyword>
<feature type="domain" description="L,D-TPase catalytic" evidence="9">
    <location>
        <begin position="302"/>
        <end position="476"/>
    </location>
</feature>
<gene>
    <name evidence="10" type="ORF">FK004_01315</name>
</gene>
<dbReference type="PANTHER" id="PTHR41533:SF2">
    <property type="entry name" value="BLR7131 PROTEIN"/>
    <property type="match status" value="1"/>
</dbReference>
<sequence>MNVLYSLAIVISLSGSLTPVQASPSVAPTIAISIPQDLQSIPIDTTLIYATANDSLIALYRKAGNKTIWNTTSNREAYIAALRTLSTEGLQPDDFWMAQIMETETRNTPLDTTEQMIYDVLLSQSFYSYIGQISNGKADPKELYTDWDLKPNSGYSAILLLDTLSHNTITKTIEDHKQKHPIYLQLQRALQLLDGYPEDHTKTIVLKTRKILPKESNAALITIKKKLVYWHDLNTTDTTSNYYDNTTAKAVKQFQKRHGLKADGIIGNNTVVALNISKATRREQLIANLERWRWYPRSMGQNYLIINIPDYSLYAIKNEDTLRIHKVIVGKPERKTPILSSKLNYIVYNPTWTVPPTILNEDIIPATSRNFYYLQQKNIKVYDQNNNRITASTWKKDQAKNYRYVQSPGDFNSLGRMKINFPNPYMVYLHDTNHRSSFGNSYRALSSGCVRVEDPIALSEYLLDTKNWSKEKIQSTLDTHKTKNASITDDIYVHQLYWTAWMDDSEKLQFREDIYNLDSELFHYLNH</sequence>
<evidence type="ECO:0000256" key="2">
    <source>
        <dbReference type="ARBA" id="ARBA00005992"/>
    </source>
</evidence>
<keyword evidence="6 7" id="KW-0961">Cell wall biogenesis/degradation</keyword>
<comment type="similarity">
    <text evidence="2">Belongs to the YkuD family.</text>
</comment>
<dbReference type="GO" id="GO:0008360">
    <property type="term" value="P:regulation of cell shape"/>
    <property type="evidence" value="ECO:0007669"/>
    <property type="project" value="UniProtKB-UniRule"/>
</dbReference>
<dbReference type="SUPFAM" id="SSF47090">
    <property type="entry name" value="PGBD-like"/>
    <property type="match status" value="1"/>
</dbReference>
<evidence type="ECO:0000256" key="5">
    <source>
        <dbReference type="ARBA" id="ARBA00022984"/>
    </source>
</evidence>
<evidence type="ECO:0000256" key="4">
    <source>
        <dbReference type="ARBA" id="ARBA00022960"/>
    </source>
</evidence>
<dbReference type="PANTHER" id="PTHR41533">
    <property type="entry name" value="L,D-TRANSPEPTIDASE HI_1667-RELATED"/>
    <property type="match status" value="1"/>
</dbReference>
<dbReference type="GO" id="GO:0009252">
    <property type="term" value="P:peptidoglycan biosynthetic process"/>
    <property type="evidence" value="ECO:0007669"/>
    <property type="project" value="UniProtKB-UniPathway"/>
</dbReference>
<dbReference type="Gene3D" id="2.40.440.10">
    <property type="entry name" value="L,D-transpeptidase catalytic domain-like"/>
    <property type="match status" value="1"/>
</dbReference>
<feature type="active site" description="Nucleophile" evidence="7">
    <location>
        <position position="449"/>
    </location>
</feature>
<feature type="signal peptide" evidence="8">
    <location>
        <begin position="1"/>
        <end position="22"/>
    </location>
</feature>
<protein>
    <recommendedName>
        <fullName evidence="9">L,D-TPase catalytic domain-containing protein</fullName>
    </recommendedName>
</protein>
<keyword evidence="3" id="KW-0808">Transferase</keyword>
<keyword evidence="8" id="KW-0732">Signal</keyword>
<dbReference type="Pfam" id="PF01471">
    <property type="entry name" value="PG_binding_1"/>
    <property type="match status" value="1"/>
</dbReference>
<dbReference type="InterPro" id="IPR052905">
    <property type="entry name" value="LD-transpeptidase_YkuD-like"/>
</dbReference>
<dbReference type="InterPro" id="IPR005490">
    <property type="entry name" value="LD_TPept_cat_dom"/>
</dbReference>
<accession>A0A2S1LJL3</accession>
<dbReference type="GO" id="GO:0071555">
    <property type="term" value="P:cell wall organization"/>
    <property type="evidence" value="ECO:0007669"/>
    <property type="project" value="UniProtKB-UniRule"/>
</dbReference>
<dbReference type="CDD" id="cd16913">
    <property type="entry name" value="YkuD_like"/>
    <property type="match status" value="1"/>
</dbReference>
<dbReference type="SUPFAM" id="SSF141523">
    <property type="entry name" value="L,D-transpeptidase catalytic domain-like"/>
    <property type="match status" value="1"/>
</dbReference>
<dbReference type="GO" id="GO:0004180">
    <property type="term" value="F:carboxypeptidase activity"/>
    <property type="evidence" value="ECO:0007669"/>
    <property type="project" value="UniProtKB-ARBA"/>
</dbReference>
<name>A0A2S1LJL3_9FLAO</name>
<keyword evidence="11" id="KW-1185">Reference proteome</keyword>
<dbReference type="Gene3D" id="1.10.101.10">
    <property type="entry name" value="PGBD-like superfamily/PGBD"/>
    <property type="match status" value="1"/>
</dbReference>
<dbReference type="InterPro" id="IPR038063">
    <property type="entry name" value="Transpep_catalytic_dom"/>
</dbReference>
<evidence type="ECO:0000313" key="10">
    <source>
        <dbReference type="EMBL" id="AWG23954.1"/>
    </source>
</evidence>
<dbReference type="InterPro" id="IPR045380">
    <property type="entry name" value="LD_TPept_scaffold_dom"/>
</dbReference>
<evidence type="ECO:0000256" key="7">
    <source>
        <dbReference type="PROSITE-ProRule" id="PRU01373"/>
    </source>
</evidence>
<dbReference type="Pfam" id="PF03734">
    <property type="entry name" value="YkuD"/>
    <property type="match status" value="1"/>
</dbReference>
<dbReference type="Pfam" id="PF20142">
    <property type="entry name" value="Scaffold"/>
    <property type="match status" value="1"/>
</dbReference>
<comment type="pathway">
    <text evidence="1 7">Cell wall biogenesis; peptidoglycan biosynthesis.</text>
</comment>
<dbReference type="GO" id="GO:0016740">
    <property type="term" value="F:transferase activity"/>
    <property type="evidence" value="ECO:0007669"/>
    <property type="project" value="UniProtKB-KW"/>
</dbReference>
<evidence type="ECO:0000256" key="1">
    <source>
        <dbReference type="ARBA" id="ARBA00004752"/>
    </source>
</evidence>
<dbReference type="AlphaFoldDB" id="A0A2S1LJL3"/>
<dbReference type="EMBL" id="CP020919">
    <property type="protein sequence ID" value="AWG23954.1"/>
    <property type="molecule type" value="Genomic_DNA"/>
</dbReference>
<evidence type="ECO:0000259" key="9">
    <source>
        <dbReference type="PROSITE" id="PS52029"/>
    </source>
</evidence>
<evidence type="ECO:0000256" key="3">
    <source>
        <dbReference type="ARBA" id="ARBA00022679"/>
    </source>
</evidence>
<dbReference type="PROSITE" id="PS52029">
    <property type="entry name" value="LD_TPASE"/>
    <property type="match status" value="1"/>
</dbReference>
<reference evidence="10 11" key="1">
    <citation type="submission" date="2017-04" db="EMBL/GenBank/DDBJ databases">
        <title>Complete genome sequence of Flavobacterium kingsejong AJ004.</title>
        <authorList>
            <person name="Lee P.C."/>
        </authorList>
    </citation>
    <scope>NUCLEOTIDE SEQUENCE [LARGE SCALE GENOMIC DNA]</scope>
    <source>
        <strain evidence="10 11">AJ004</strain>
    </source>
</reference>
<dbReference type="RefSeq" id="WP_108735617.1">
    <property type="nucleotide sequence ID" value="NZ_CP020919.1"/>
</dbReference>
<organism evidence="10 11">
    <name type="scientific">Flavobacterium kingsejongi</name>
    <dbReference type="NCBI Taxonomy" id="1678728"/>
    <lineage>
        <taxon>Bacteria</taxon>
        <taxon>Pseudomonadati</taxon>
        <taxon>Bacteroidota</taxon>
        <taxon>Flavobacteriia</taxon>
        <taxon>Flavobacteriales</taxon>
        <taxon>Flavobacteriaceae</taxon>
        <taxon>Flavobacterium</taxon>
    </lineage>
</organism>
<evidence type="ECO:0000256" key="8">
    <source>
        <dbReference type="SAM" id="SignalP"/>
    </source>
</evidence>
<proteinExistence type="inferred from homology"/>
<feature type="chain" id="PRO_5015515240" description="L,D-TPase catalytic domain-containing protein" evidence="8">
    <location>
        <begin position="23"/>
        <end position="527"/>
    </location>
</feature>
<dbReference type="InterPro" id="IPR002477">
    <property type="entry name" value="Peptidoglycan-bd-like"/>
</dbReference>
<feature type="active site" description="Proton donor/acceptor" evidence="7">
    <location>
        <position position="430"/>
    </location>
</feature>
<dbReference type="UniPathway" id="UPA00219"/>
<evidence type="ECO:0000313" key="11">
    <source>
        <dbReference type="Proteomes" id="UP000244677"/>
    </source>
</evidence>
<dbReference type="OrthoDB" id="9778545at2"/>
<dbReference type="InterPro" id="IPR036366">
    <property type="entry name" value="PGBDSf"/>
</dbReference>
<evidence type="ECO:0000256" key="6">
    <source>
        <dbReference type="ARBA" id="ARBA00023316"/>
    </source>
</evidence>
<dbReference type="KEGG" id="fki:FK004_01315"/>